<dbReference type="Gene3D" id="1.25.10.90">
    <property type="match status" value="1"/>
</dbReference>
<dbReference type="CDD" id="cd06561">
    <property type="entry name" value="AlkD_like"/>
    <property type="match status" value="1"/>
</dbReference>
<dbReference type="InterPro" id="IPR014825">
    <property type="entry name" value="DNA_alkylation"/>
</dbReference>
<dbReference type="InterPro" id="IPR016024">
    <property type="entry name" value="ARM-type_fold"/>
</dbReference>
<reference evidence="1" key="1">
    <citation type="submission" date="2019-03" db="EMBL/GenBank/DDBJ databases">
        <title>Lake Tanganyika Metagenome-Assembled Genomes (MAGs).</title>
        <authorList>
            <person name="Tran P."/>
        </authorList>
    </citation>
    <scope>NUCLEOTIDE SEQUENCE</scope>
    <source>
        <strain evidence="1">M_DeepCast_50m_m2_156</strain>
    </source>
</reference>
<gene>
    <name evidence="1" type="ORF">FJY86_04405</name>
</gene>
<evidence type="ECO:0000313" key="2">
    <source>
        <dbReference type="Proteomes" id="UP000774699"/>
    </source>
</evidence>
<dbReference type="EMBL" id="VGJJ01000043">
    <property type="protein sequence ID" value="MBM3282550.1"/>
    <property type="molecule type" value="Genomic_DNA"/>
</dbReference>
<dbReference type="Pfam" id="PF08713">
    <property type="entry name" value="DNA_alkylation"/>
    <property type="match status" value="1"/>
</dbReference>
<evidence type="ECO:0000313" key="1">
    <source>
        <dbReference type="EMBL" id="MBM3282550.1"/>
    </source>
</evidence>
<dbReference type="SUPFAM" id="SSF48371">
    <property type="entry name" value="ARM repeat"/>
    <property type="match status" value="1"/>
</dbReference>
<accession>A0A8T4C990</accession>
<proteinExistence type="predicted"/>
<name>A0A8T4C990_9ARCH</name>
<dbReference type="PANTHER" id="PTHR34070">
    <property type="entry name" value="ARMADILLO-TYPE FOLD"/>
    <property type="match status" value="1"/>
</dbReference>
<sequence length="236" mass="27798">MKGILNELKKYSSEERKRVNLRFFKTGKGEYGEGDQFHGVAVPDCRKVASTFLDIPLSTIENSLKSPIHEERLTALLILVEKYAKEKNENVKKELVEFYLKNKKYVNNWDLVDSSADKILGNHLLSEKENRKIIYDLVESPHVWDRRIGVIATFAFIKKMQFSDTFVLCEKLLKDDHDLMHKACGWMLREIGKRDEKALEGFLHTHAQRMPRTMLRYAIERFPENKRKMYLRAKFT</sequence>
<organism evidence="1 2">
    <name type="scientific">Candidatus Iainarchaeum sp</name>
    <dbReference type="NCBI Taxonomy" id="3101447"/>
    <lineage>
        <taxon>Archaea</taxon>
        <taxon>Candidatus Iainarchaeota</taxon>
        <taxon>Candidatus Iainarchaeia</taxon>
        <taxon>Candidatus Iainarchaeales</taxon>
        <taxon>Candidatus Iainarchaeaceae</taxon>
        <taxon>Candidatus Iainarchaeum</taxon>
    </lineage>
</organism>
<dbReference type="PANTHER" id="PTHR34070:SF1">
    <property type="entry name" value="DNA ALKYLATION REPAIR PROTEIN"/>
    <property type="match status" value="1"/>
</dbReference>
<comment type="caution">
    <text evidence="1">The sequence shown here is derived from an EMBL/GenBank/DDBJ whole genome shotgun (WGS) entry which is preliminary data.</text>
</comment>
<dbReference type="AlphaFoldDB" id="A0A8T4C990"/>
<dbReference type="Proteomes" id="UP000774699">
    <property type="component" value="Unassembled WGS sequence"/>
</dbReference>
<protein>
    <submittedName>
        <fullName evidence="1">DNA alkylation repair protein</fullName>
    </submittedName>
</protein>